<protein>
    <submittedName>
        <fullName evidence="1">Uncharacterized protein</fullName>
    </submittedName>
</protein>
<gene>
    <name evidence="1" type="ORF">Aud_008321</name>
</gene>
<name>A0A8E0QWZ6_9EURO</name>
<sequence>MAKSIKTVDIHFRHAADKRRKWHKQGKPLRSLTYAPWFEYEFMDHQIVTLPFCRLHNVSSKTLHYSKTCARALDWTIPARTGVCFRRDGDQTIDEFDDIDLFFSKLNDCFVYRVENGLPGEAARELRYQLERWVKAGMQKDAVKFDIYFLPLPLSSYPPVSKIMGLVHTAVRQHPWRHPQYAIIAIGRSVEFYKWDAAKSVPVLYTGMYDLLAQSATIHERLMEIREERLAGR</sequence>
<dbReference type="GeneID" id="66995798"/>
<reference evidence="1" key="2">
    <citation type="submission" date="2021-01" db="EMBL/GenBank/DDBJ databases">
        <title>Pan-genome distribution and transcriptional activeness of fungal secondary metabolism genes in Aspergillus section Fumigati.</title>
        <authorList>
            <person name="Takahashi H."/>
            <person name="Umemura M."/>
            <person name="Ninomiya A."/>
            <person name="Kusuya Y."/>
            <person name="Urayama S."/>
            <person name="Shimizu M."/>
            <person name="Watanabe A."/>
            <person name="Kamei K."/>
            <person name="Yaguchi T."/>
            <person name="Hagiwara D."/>
        </authorList>
    </citation>
    <scope>NUCLEOTIDE SEQUENCE</scope>
    <source>
        <strain evidence="1">IFM 46973</strain>
    </source>
</reference>
<reference evidence="1" key="1">
    <citation type="journal article" date="2015" name="Genome Announc.">
        <title>Draft Genome Sequence of the Pathogenic Filamentous Fungus Aspergillus udagawae Strain IFM 46973T.</title>
        <authorList>
            <person name="Kusuya Y."/>
            <person name="Takahashi-Nakaguchi A."/>
            <person name="Takahashi H."/>
            <person name="Yaguchi T."/>
        </authorList>
    </citation>
    <scope>NUCLEOTIDE SEQUENCE</scope>
    <source>
        <strain evidence="1">IFM 46973</strain>
    </source>
</reference>
<evidence type="ECO:0000313" key="1">
    <source>
        <dbReference type="EMBL" id="GIC91867.1"/>
    </source>
</evidence>
<comment type="caution">
    <text evidence="1">The sequence shown here is derived from an EMBL/GenBank/DDBJ whole genome shotgun (WGS) entry which is preliminary data.</text>
</comment>
<dbReference type="EMBL" id="BBXM02000006">
    <property type="protein sequence ID" value="GIC91867.1"/>
    <property type="molecule type" value="Genomic_DNA"/>
</dbReference>
<dbReference type="Proteomes" id="UP000036893">
    <property type="component" value="Unassembled WGS sequence"/>
</dbReference>
<evidence type="ECO:0000313" key="2">
    <source>
        <dbReference type="Proteomes" id="UP000036893"/>
    </source>
</evidence>
<proteinExistence type="predicted"/>
<dbReference type="AlphaFoldDB" id="A0A8E0QWZ6"/>
<dbReference type="RefSeq" id="XP_043149133.1">
    <property type="nucleotide sequence ID" value="XM_043293198.1"/>
</dbReference>
<accession>A0A8E0QWZ6</accession>
<organism evidence="1 2">
    <name type="scientific">Aspergillus udagawae</name>
    <dbReference type="NCBI Taxonomy" id="91492"/>
    <lineage>
        <taxon>Eukaryota</taxon>
        <taxon>Fungi</taxon>
        <taxon>Dikarya</taxon>
        <taxon>Ascomycota</taxon>
        <taxon>Pezizomycotina</taxon>
        <taxon>Eurotiomycetes</taxon>
        <taxon>Eurotiomycetidae</taxon>
        <taxon>Eurotiales</taxon>
        <taxon>Aspergillaceae</taxon>
        <taxon>Aspergillus</taxon>
        <taxon>Aspergillus subgen. Fumigati</taxon>
    </lineage>
</organism>